<evidence type="ECO:0000313" key="1">
    <source>
        <dbReference type="Proteomes" id="UP000887580"/>
    </source>
</evidence>
<dbReference type="WBParaSite" id="PS1159_v2.g234.t1">
    <property type="protein sequence ID" value="PS1159_v2.g234.t1"/>
    <property type="gene ID" value="PS1159_v2.g234"/>
</dbReference>
<evidence type="ECO:0000313" key="2">
    <source>
        <dbReference type="WBParaSite" id="PS1159_v2.g234.t1"/>
    </source>
</evidence>
<name>A0AC35G3G5_9BILA</name>
<dbReference type="Proteomes" id="UP000887580">
    <property type="component" value="Unplaced"/>
</dbReference>
<organism evidence="1 2">
    <name type="scientific">Panagrolaimus sp. PS1159</name>
    <dbReference type="NCBI Taxonomy" id="55785"/>
    <lineage>
        <taxon>Eukaryota</taxon>
        <taxon>Metazoa</taxon>
        <taxon>Ecdysozoa</taxon>
        <taxon>Nematoda</taxon>
        <taxon>Chromadorea</taxon>
        <taxon>Rhabditida</taxon>
        <taxon>Tylenchina</taxon>
        <taxon>Panagrolaimomorpha</taxon>
        <taxon>Panagrolaimoidea</taxon>
        <taxon>Panagrolaimidae</taxon>
        <taxon>Panagrolaimus</taxon>
    </lineage>
</organism>
<protein>
    <submittedName>
        <fullName evidence="2">Innexin</fullName>
    </submittedName>
</protein>
<accession>A0AC35G3G5</accession>
<sequence length="126" mass="14418">MQVACINVKSILNNAAQVKKKFDKNSRSDQVQKAANHLLEALDMQRELKTSGSVNCLRAIGKRKGIYLIAVYLFTKFLYVVNVALQFILLNEFLGPQYSFWGFGILQDIMNGREWSESGHFPRYVL</sequence>
<reference evidence="2" key="1">
    <citation type="submission" date="2022-11" db="UniProtKB">
        <authorList>
            <consortium name="WormBaseParasite"/>
        </authorList>
    </citation>
    <scope>IDENTIFICATION</scope>
</reference>
<proteinExistence type="predicted"/>